<protein>
    <submittedName>
        <fullName evidence="2">Uncharacterized protein</fullName>
    </submittedName>
</protein>
<organism evidence="2 3">
    <name type="scientific">Galbitalea soli</name>
    <dbReference type="NCBI Taxonomy" id="1268042"/>
    <lineage>
        <taxon>Bacteria</taxon>
        <taxon>Bacillati</taxon>
        <taxon>Actinomycetota</taxon>
        <taxon>Actinomycetes</taxon>
        <taxon>Micrococcales</taxon>
        <taxon>Microbacteriaceae</taxon>
        <taxon>Galbitalea</taxon>
    </lineage>
</organism>
<keyword evidence="1" id="KW-0472">Membrane</keyword>
<name>A0A7C9TRA9_9MICO</name>
<dbReference type="AlphaFoldDB" id="A0A7C9TRA9"/>
<evidence type="ECO:0000313" key="3">
    <source>
        <dbReference type="Proteomes" id="UP000479756"/>
    </source>
</evidence>
<evidence type="ECO:0000256" key="1">
    <source>
        <dbReference type="SAM" id="Phobius"/>
    </source>
</evidence>
<keyword evidence="1" id="KW-0812">Transmembrane</keyword>
<feature type="transmembrane region" description="Helical" evidence="1">
    <location>
        <begin position="6"/>
        <end position="23"/>
    </location>
</feature>
<dbReference type="Proteomes" id="UP000479756">
    <property type="component" value="Unassembled WGS sequence"/>
</dbReference>
<keyword evidence="3" id="KW-1185">Reference proteome</keyword>
<proteinExistence type="predicted"/>
<sequence>MSAQGTFLASTGVALVCVFFSLWQGKRLSREIDRVRPLQTSEATLAQSPEVIRAYIGQSLEVAYGFPAAALTIVAFGDLLEWSGLTGILLVCVAVAATLFFVWFVSPSRAGFFLKFRLFDVSIVTWAVLAANIAGLILAFTAELPASEPLVH</sequence>
<keyword evidence="1" id="KW-1133">Transmembrane helix</keyword>
<gene>
    <name evidence="2" type="ORF">G3T37_05990</name>
</gene>
<feature type="transmembrane region" description="Helical" evidence="1">
    <location>
        <begin position="86"/>
        <end position="106"/>
    </location>
</feature>
<evidence type="ECO:0000313" key="2">
    <source>
        <dbReference type="EMBL" id="NEM90903.1"/>
    </source>
</evidence>
<reference evidence="2 3" key="1">
    <citation type="journal article" date="2014" name="Int. J. Syst. Evol. Microbiol.">
        <title>Description of Galbitalea soli gen. nov., sp. nov., and Frondihabitans sucicola sp. nov.</title>
        <authorList>
            <person name="Kim S.J."/>
            <person name="Lim J.M."/>
            <person name="Ahn J.H."/>
            <person name="Weon H.Y."/>
            <person name="Hamada M."/>
            <person name="Suzuki K."/>
            <person name="Ahn T.Y."/>
            <person name="Kwon S.W."/>
        </authorList>
    </citation>
    <scope>NUCLEOTIDE SEQUENCE [LARGE SCALE GENOMIC DNA]</scope>
    <source>
        <strain evidence="2 3">NBRC 108727</strain>
    </source>
</reference>
<dbReference type="RefSeq" id="WP_163472505.1">
    <property type="nucleotide sequence ID" value="NZ_JAAGWZ010000001.1"/>
</dbReference>
<feature type="transmembrane region" description="Helical" evidence="1">
    <location>
        <begin position="62"/>
        <end position="80"/>
    </location>
</feature>
<accession>A0A7C9TRA9</accession>
<comment type="caution">
    <text evidence="2">The sequence shown here is derived from an EMBL/GenBank/DDBJ whole genome shotgun (WGS) entry which is preliminary data.</text>
</comment>
<dbReference type="EMBL" id="JAAGWZ010000001">
    <property type="protein sequence ID" value="NEM90903.1"/>
    <property type="molecule type" value="Genomic_DNA"/>
</dbReference>
<feature type="transmembrane region" description="Helical" evidence="1">
    <location>
        <begin position="118"/>
        <end position="142"/>
    </location>
</feature>